<dbReference type="AlphaFoldDB" id="A0A0L6W032"/>
<comment type="caution">
    <text evidence="2">The sequence shown here is derived from an EMBL/GenBank/DDBJ whole genome shotgun (WGS) entry which is preliminary data.</text>
</comment>
<evidence type="ECO:0000313" key="3">
    <source>
        <dbReference type="Proteomes" id="UP000037175"/>
    </source>
</evidence>
<name>A0A0L6W032_9FIRM</name>
<organism evidence="2 3">
    <name type="scientific">Thermincola ferriacetica</name>
    <dbReference type="NCBI Taxonomy" id="281456"/>
    <lineage>
        <taxon>Bacteria</taxon>
        <taxon>Bacillati</taxon>
        <taxon>Bacillota</taxon>
        <taxon>Clostridia</taxon>
        <taxon>Eubacteriales</taxon>
        <taxon>Thermincolaceae</taxon>
        <taxon>Thermincola</taxon>
    </lineage>
</organism>
<dbReference type="Pfam" id="PF01548">
    <property type="entry name" value="DEDD_Tnp_IS110"/>
    <property type="match status" value="1"/>
</dbReference>
<accession>A0A0L6W032</accession>
<keyword evidence="3" id="KW-1185">Reference proteome</keyword>
<dbReference type="Proteomes" id="UP000037175">
    <property type="component" value="Unassembled WGS sequence"/>
</dbReference>
<dbReference type="EMBL" id="LGTE01000019">
    <property type="protein sequence ID" value="KNZ68912.1"/>
    <property type="molecule type" value="Genomic_DNA"/>
</dbReference>
<reference evidence="3" key="1">
    <citation type="submission" date="2015-07" db="EMBL/GenBank/DDBJ databases">
        <title>Complete Genome of Thermincola ferriacetica strain Z-0001T.</title>
        <authorList>
            <person name="Lusk B."/>
            <person name="Badalamenti J.P."/>
            <person name="Parameswaran P."/>
            <person name="Bond D.R."/>
            <person name="Torres C.I."/>
        </authorList>
    </citation>
    <scope>NUCLEOTIDE SEQUENCE [LARGE SCALE GENOMIC DNA]</scope>
    <source>
        <strain evidence="3">Z-0001</strain>
    </source>
</reference>
<gene>
    <name evidence="2" type="ORF">Tfer_2400</name>
</gene>
<evidence type="ECO:0000259" key="1">
    <source>
        <dbReference type="Pfam" id="PF01548"/>
    </source>
</evidence>
<dbReference type="GO" id="GO:0003677">
    <property type="term" value="F:DNA binding"/>
    <property type="evidence" value="ECO:0007669"/>
    <property type="project" value="InterPro"/>
</dbReference>
<dbReference type="PATRIC" id="fig|281456.6.peg.2540"/>
<protein>
    <submittedName>
        <fullName evidence="2">Transposase</fullName>
    </submittedName>
</protein>
<dbReference type="InterPro" id="IPR002525">
    <property type="entry name" value="Transp_IS110-like_N"/>
</dbReference>
<feature type="domain" description="Transposase IS110-like N-terminal" evidence="1">
    <location>
        <begin position="7"/>
        <end position="120"/>
    </location>
</feature>
<dbReference type="GO" id="GO:0004803">
    <property type="term" value="F:transposase activity"/>
    <property type="evidence" value="ECO:0007669"/>
    <property type="project" value="InterPro"/>
</dbReference>
<dbReference type="InterPro" id="IPR047650">
    <property type="entry name" value="Transpos_IS110"/>
</dbReference>
<dbReference type="RefSeq" id="WP_052218526.1">
    <property type="nucleotide sequence ID" value="NZ_LGTE01000019.1"/>
</dbReference>
<proteinExistence type="predicted"/>
<evidence type="ECO:0000313" key="2">
    <source>
        <dbReference type="EMBL" id="KNZ68912.1"/>
    </source>
</evidence>
<dbReference type="PANTHER" id="PTHR33055">
    <property type="entry name" value="TRANSPOSASE FOR INSERTION SEQUENCE ELEMENT IS1111A"/>
    <property type="match status" value="1"/>
</dbReference>
<dbReference type="GO" id="GO:0006313">
    <property type="term" value="P:DNA transposition"/>
    <property type="evidence" value="ECO:0007669"/>
    <property type="project" value="InterPro"/>
</dbReference>
<sequence>MAENARLHGKKEVIVGMEPTGHYWFSLGFHLLEGQVKIALVNPFHVKRTKELDDNSPTKNDRKDPKTIAMLVKDGRYLEPYLPEGVYRELRVAMEVYDRHVKRLSEINNKVRRWLHIYFPEFVQVFKDWRGKAALLTLKSFPTPQKVLETGLEGIVSCWKAEIKRAIGFKHAIRLQEAAKRTIGVKKGLRAATSELQMLLEEYEMVSRQMATNMELVKELLMQVPNAQKILAIKGIGVVAVPFL</sequence>